<evidence type="ECO:0000256" key="2">
    <source>
        <dbReference type="ARBA" id="ARBA00022448"/>
    </source>
</evidence>
<dbReference type="Proteomes" id="UP000247417">
    <property type="component" value="Unassembled WGS sequence"/>
</dbReference>
<evidence type="ECO:0000256" key="7">
    <source>
        <dbReference type="ARBA" id="ARBA00023136"/>
    </source>
</evidence>
<evidence type="ECO:0000256" key="9">
    <source>
        <dbReference type="ARBA" id="ARBA00023237"/>
    </source>
</evidence>
<dbReference type="InterPro" id="IPR039426">
    <property type="entry name" value="TonB-dep_rcpt-like"/>
</dbReference>
<accession>A0A318R663</accession>
<gene>
    <name evidence="15" type="ORF">CFR80_10365</name>
</gene>
<evidence type="ECO:0000313" key="15">
    <source>
        <dbReference type="EMBL" id="PYD81673.1"/>
    </source>
</evidence>
<evidence type="ECO:0000256" key="8">
    <source>
        <dbReference type="ARBA" id="ARBA00023170"/>
    </source>
</evidence>
<reference evidence="15 16" key="1">
    <citation type="submission" date="2017-07" db="EMBL/GenBank/DDBJ databases">
        <title>A draft genome sequence of Komagataeibacter oboediens LMG 18849.</title>
        <authorList>
            <person name="Skraban J."/>
            <person name="Cleenwerck I."/>
            <person name="Vandamme P."/>
            <person name="Trcek J."/>
        </authorList>
    </citation>
    <scope>NUCLEOTIDE SEQUENCE [LARGE SCALE GENOMIC DNA]</scope>
    <source>
        <strain evidence="15 16">LMG 18849</strain>
    </source>
</reference>
<dbReference type="InterPro" id="IPR012910">
    <property type="entry name" value="Plug_dom"/>
</dbReference>
<feature type="region of interest" description="Disordered" evidence="12">
    <location>
        <begin position="46"/>
        <end position="96"/>
    </location>
</feature>
<dbReference type="SUPFAM" id="SSF56935">
    <property type="entry name" value="Porins"/>
    <property type="match status" value="1"/>
</dbReference>
<evidence type="ECO:0000256" key="5">
    <source>
        <dbReference type="ARBA" id="ARBA00022729"/>
    </source>
</evidence>
<keyword evidence="2 10" id="KW-0813">Transport</keyword>
<dbReference type="GO" id="GO:0009279">
    <property type="term" value="C:cell outer membrane"/>
    <property type="evidence" value="ECO:0007669"/>
    <property type="project" value="UniProtKB-SubCell"/>
</dbReference>
<comment type="similarity">
    <text evidence="10 11">Belongs to the TonB-dependent receptor family.</text>
</comment>
<keyword evidence="9 10" id="KW-0998">Cell outer membrane</keyword>
<dbReference type="GO" id="GO:0044718">
    <property type="term" value="P:siderophore transmembrane transport"/>
    <property type="evidence" value="ECO:0007669"/>
    <property type="project" value="TreeGrafter"/>
</dbReference>
<evidence type="ECO:0000256" key="12">
    <source>
        <dbReference type="SAM" id="MobiDB-lite"/>
    </source>
</evidence>
<dbReference type="Gene3D" id="2.40.170.20">
    <property type="entry name" value="TonB-dependent receptor, beta-barrel domain"/>
    <property type="match status" value="1"/>
</dbReference>
<feature type="domain" description="TonB-dependent receptor plug" evidence="14">
    <location>
        <begin position="101"/>
        <end position="199"/>
    </location>
</feature>
<keyword evidence="8 15" id="KW-0675">Receptor</keyword>
<sequence>MPFHVLFRPNATKSTLARALRSRKSCLVMATVLGGLGAMETASAQQAPSVTPTSHARVVKKGAATTDTSAKTTQSPDHPESISVTAQRNSAPGGGMMRRETAAHAVQTVTQDYIAMQSPTSAPLDLIRNLPSVNVSSSDPSGIDGGAISSRGLNDNDIGVLINGMPISNGSTSSATGFIQNYVDSNNIAAESMSPGSTSVGAPLNSAAAGSLEVTTRAPSEKFGGMISGSYGTFDTSREFLRVDSGEIGHSGVTSYISLSHTRAEAWRGSGISDRKHLDYRLQKKFNDGSTIDFFLGYNHSHNFQNRFPTMANLEADMNGTKPSIPLNYDADPIPSSPQSYYGVHGNDKDTFYTSLPVKLRLNHQLSLSIVPYYERSAFTLNTAARLQEGHTYSGSEPVAVDLNGDGAVTSAYQDVSEPAISLNQQGGVVSTLHWHLKNNEGQIGYWYEQSSYSLKTPVQKMNQVTSGQYADNDTSTYYHLSDGSIYYATNYLGTYRSHTGFVEDTQYFLNHKMSVTAGFKIFTEELTGQSYLPGSNSRMTSNFVSPMPRFSWSWNLTPYHQIYVNAEGDFRAPSPEGLVTRYSLTSGAMTTSGANVKPQYSIKEELGYRYSGKFLIADVSLYNFNITNRLLTLNTYTSNNDAVSETVNAGGETIRGVDVMLSTRPLLHRFRPYVSFEYLHATMDNNLPAAAENGQMDYLRTKGNTPVMTPKVMFSIGTTYNEGPFFMNFSLHYTGRQYSSFMNDEYMSHYYTDTLSLGYHFPKIWRAQSPTFQLNFTNLTGTYKAAGVYSFSTNAHPTYGLNGNRIASGGSPLYYPMANFSMIGTVSTSF</sequence>
<evidence type="ECO:0000256" key="1">
    <source>
        <dbReference type="ARBA" id="ARBA00004571"/>
    </source>
</evidence>
<evidence type="ECO:0000256" key="11">
    <source>
        <dbReference type="RuleBase" id="RU003357"/>
    </source>
</evidence>
<dbReference type="PANTHER" id="PTHR30069:SF29">
    <property type="entry name" value="HEMOGLOBIN AND HEMOGLOBIN-HAPTOGLOBIN-BINDING PROTEIN 1-RELATED"/>
    <property type="match status" value="1"/>
</dbReference>
<dbReference type="Gene3D" id="2.170.130.10">
    <property type="entry name" value="TonB-dependent receptor, plug domain"/>
    <property type="match status" value="1"/>
</dbReference>
<dbReference type="AlphaFoldDB" id="A0A318R663"/>
<dbReference type="InterPro" id="IPR000531">
    <property type="entry name" value="Beta-barrel_TonB"/>
</dbReference>
<name>A0A318R663_9PROT</name>
<keyword evidence="4 10" id="KW-0812">Transmembrane</keyword>
<proteinExistence type="inferred from homology"/>
<protein>
    <submittedName>
        <fullName evidence="15">TonB-dependent receptor</fullName>
    </submittedName>
</protein>
<dbReference type="InterPro" id="IPR036942">
    <property type="entry name" value="Beta-barrel_TonB_sf"/>
</dbReference>
<dbReference type="GO" id="GO:0015344">
    <property type="term" value="F:siderophore uptake transmembrane transporter activity"/>
    <property type="evidence" value="ECO:0007669"/>
    <property type="project" value="TreeGrafter"/>
</dbReference>
<evidence type="ECO:0000259" key="14">
    <source>
        <dbReference type="Pfam" id="PF07715"/>
    </source>
</evidence>
<dbReference type="RefSeq" id="WP_110507312.1">
    <property type="nucleotide sequence ID" value="NZ_NKTX01000023.1"/>
</dbReference>
<evidence type="ECO:0000256" key="3">
    <source>
        <dbReference type="ARBA" id="ARBA00022452"/>
    </source>
</evidence>
<keyword evidence="6 11" id="KW-0798">TonB box</keyword>
<keyword evidence="3 10" id="KW-1134">Transmembrane beta strand</keyword>
<feature type="compositionally biased region" description="Polar residues" evidence="12">
    <location>
        <begin position="65"/>
        <end position="90"/>
    </location>
</feature>
<dbReference type="PANTHER" id="PTHR30069">
    <property type="entry name" value="TONB-DEPENDENT OUTER MEMBRANE RECEPTOR"/>
    <property type="match status" value="1"/>
</dbReference>
<feature type="domain" description="TonB-dependent receptor-like beta-barrel" evidence="13">
    <location>
        <begin position="327"/>
        <end position="780"/>
    </location>
</feature>
<dbReference type="STRING" id="940286.GCA_000227565_02082"/>
<dbReference type="EMBL" id="NKTX01000023">
    <property type="protein sequence ID" value="PYD81673.1"/>
    <property type="molecule type" value="Genomic_DNA"/>
</dbReference>
<dbReference type="Pfam" id="PF00593">
    <property type="entry name" value="TonB_dep_Rec_b-barrel"/>
    <property type="match status" value="1"/>
</dbReference>
<dbReference type="OrthoDB" id="593427at2"/>
<evidence type="ECO:0000313" key="16">
    <source>
        <dbReference type="Proteomes" id="UP000247417"/>
    </source>
</evidence>
<keyword evidence="7 10" id="KW-0472">Membrane</keyword>
<organism evidence="15 16">
    <name type="scientific">Komagataeibacter oboediens</name>
    <dbReference type="NCBI Taxonomy" id="65958"/>
    <lineage>
        <taxon>Bacteria</taxon>
        <taxon>Pseudomonadati</taxon>
        <taxon>Pseudomonadota</taxon>
        <taxon>Alphaproteobacteria</taxon>
        <taxon>Acetobacterales</taxon>
        <taxon>Acetobacteraceae</taxon>
        <taxon>Komagataeibacter</taxon>
    </lineage>
</organism>
<comment type="subcellular location">
    <subcellularLocation>
        <location evidence="1 10">Cell outer membrane</location>
        <topology evidence="1 10">Multi-pass membrane protein</topology>
    </subcellularLocation>
</comment>
<dbReference type="Pfam" id="PF07715">
    <property type="entry name" value="Plug"/>
    <property type="match status" value="1"/>
</dbReference>
<comment type="caution">
    <text evidence="15">The sequence shown here is derived from an EMBL/GenBank/DDBJ whole genome shotgun (WGS) entry which is preliminary data.</text>
</comment>
<dbReference type="InterPro" id="IPR037066">
    <property type="entry name" value="Plug_dom_sf"/>
</dbReference>
<evidence type="ECO:0000256" key="6">
    <source>
        <dbReference type="ARBA" id="ARBA00023077"/>
    </source>
</evidence>
<evidence type="ECO:0000256" key="4">
    <source>
        <dbReference type="ARBA" id="ARBA00022692"/>
    </source>
</evidence>
<keyword evidence="5" id="KW-0732">Signal</keyword>
<evidence type="ECO:0000256" key="10">
    <source>
        <dbReference type="PROSITE-ProRule" id="PRU01360"/>
    </source>
</evidence>
<dbReference type="PROSITE" id="PS52016">
    <property type="entry name" value="TONB_DEPENDENT_REC_3"/>
    <property type="match status" value="1"/>
</dbReference>
<evidence type="ECO:0000259" key="13">
    <source>
        <dbReference type="Pfam" id="PF00593"/>
    </source>
</evidence>